<keyword evidence="8 10" id="KW-0406">Ion transport</keyword>
<dbReference type="Pfam" id="PF02386">
    <property type="entry name" value="TrkH"/>
    <property type="match status" value="1"/>
</dbReference>
<keyword evidence="9 10" id="KW-0472">Membrane</keyword>
<dbReference type="GO" id="GO:0140107">
    <property type="term" value="F:high-affinity potassium ion transmembrane transporter activity"/>
    <property type="evidence" value="ECO:0007669"/>
    <property type="project" value="TreeGrafter"/>
</dbReference>
<evidence type="ECO:0000256" key="10">
    <source>
        <dbReference type="PIRNR" id="PIRNR002450"/>
    </source>
</evidence>
<dbReference type="InterPro" id="IPR003445">
    <property type="entry name" value="Cat_transpt"/>
</dbReference>
<dbReference type="InterPro" id="IPR051143">
    <property type="entry name" value="TrkH_K-transport"/>
</dbReference>
<accession>A0AAD5YBU8</accession>
<comment type="subcellular location">
    <subcellularLocation>
        <location evidence="1">Membrane</location>
        <topology evidence="1">Multi-pass membrane protein</topology>
    </subcellularLocation>
</comment>
<keyword evidence="5 10" id="KW-0812">Transmembrane</keyword>
<evidence type="ECO:0000313" key="12">
    <source>
        <dbReference type="EMBL" id="KAJ3481432.1"/>
    </source>
</evidence>
<feature type="compositionally biased region" description="Basic and acidic residues" evidence="11">
    <location>
        <begin position="877"/>
        <end position="892"/>
    </location>
</feature>
<dbReference type="Proteomes" id="UP001212997">
    <property type="component" value="Unassembled WGS sequence"/>
</dbReference>
<feature type="region of interest" description="Disordered" evidence="11">
    <location>
        <begin position="158"/>
        <end position="177"/>
    </location>
</feature>
<evidence type="ECO:0000256" key="8">
    <source>
        <dbReference type="ARBA" id="ARBA00023065"/>
    </source>
</evidence>
<sequence>MGRLLARFRPPEKLKRVGSYIKGHLNFYRIHILFFLITPLVFSAILWASDGQRKISYIDALFNSVSALTVCGLTTVDLSGLTNFQQAVLFFLMCIGNPVIISWVMVYVRREFFKHRFQSVIEERKLSYRNRTLSRDPSIHLPPRPLWKRLLCIGRRDQSGLPRHDSRDGGEAHPKLRTDMIRRMDEAPKLVNPSGWISEPEPPTSALRSPVNPQPLSPSHQVTFTAADASIPSVSDSTDSAVDHNLPDIETQKRDVAEKAAYSDKEGARSTQMQRFSTMTSARYRPEGMPRTTTLPRTQTIEWGALRSPIEEQPRRERRYSNTPSLGLRSMARPTLSVTPSHISNVHHPPMRTKDAGFGGFPMPHKIISRIFRKLFPKLQRKVTRTITMPRTQTLASQYGNRMTPGAKPVTYISFDAVVGRNSRFEQLTKEQMDELGGVEYRGLTDLLWIIGGYHIILQTISFVIIAPYMSMGKWAEDFRPPAEHRYISPVWYSMFQVVSSYTNTGMSLVDQSMIPFQTAYPMIVVMIFLILAGNTAFPICLRFVIWVISHLVPVESRQYETLRFLLDHPRRCFVYLFPSHQTWFLLSVLLFLNGTDWFFFMVLDIGNAALASISVGDKFLLGLLQATAVRAAGFGSVPLAALAPAVKVLYVVMMYVSVYPVAMSVRSTNVYEERSLGIFHDGEESVNEEDVNLHGNRATVWSRYLAMHARKQLSFDMWWLALALFLVCIIERDGLDNAATAVWFNIFTIMFELTSAYGSVGLSLGVPYANYSFSGALRPLSKLIISIVMLRGRHRALPVAIDRAVMLPSEWKANETTPVDETAVEDSDGPNGVMEDHELQQVQPRDLHPLPESVSGEEKAADESIPNGFSSVTFAETDKDKLREDENHERTSFVLTDSPLFFTSSIPEPSSRRHSSEV</sequence>
<comment type="caution">
    <text evidence="12">The sequence shown here is derived from an EMBL/GenBank/DDBJ whole genome shotgun (WGS) entry which is preliminary data.</text>
</comment>
<protein>
    <recommendedName>
        <fullName evidence="10">Potassium transport protein</fullName>
    </recommendedName>
</protein>
<dbReference type="GO" id="GO:0005886">
    <property type="term" value="C:plasma membrane"/>
    <property type="evidence" value="ECO:0007669"/>
    <property type="project" value="InterPro"/>
</dbReference>
<feature type="transmembrane region" description="Helical" evidence="10">
    <location>
        <begin position="574"/>
        <end position="593"/>
    </location>
</feature>
<feature type="compositionally biased region" description="Basic and acidic residues" evidence="11">
    <location>
        <begin position="241"/>
        <end position="268"/>
    </location>
</feature>
<keyword evidence="7 10" id="KW-1133">Transmembrane helix</keyword>
<dbReference type="EMBL" id="JANAWD010000321">
    <property type="protein sequence ID" value="KAJ3481432.1"/>
    <property type="molecule type" value="Genomic_DNA"/>
</dbReference>
<evidence type="ECO:0000256" key="5">
    <source>
        <dbReference type="ARBA" id="ARBA00022692"/>
    </source>
</evidence>
<evidence type="ECO:0000256" key="4">
    <source>
        <dbReference type="ARBA" id="ARBA00022538"/>
    </source>
</evidence>
<keyword evidence="3 10" id="KW-0813">Transport</keyword>
<reference evidence="12" key="1">
    <citation type="submission" date="2022-07" db="EMBL/GenBank/DDBJ databases">
        <title>Genome Sequence of Physisporinus lineatus.</title>
        <authorList>
            <person name="Buettner E."/>
        </authorList>
    </citation>
    <scope>NUCLEOTIDE SEQUENCE</scope>
    <source>
        <strain evidence="12">VT162</strain>
    </source>
</reference>
<feature type="region of interest" description="Disordered" evidence="11">
    <location>
        <begin position="232"/>
        <end position="275"/>
    </location>
</feature>
<dbReference type="PANTHER" id="PTHR31064">
    <property type="entry name" value="POTASSIUM TRANSPORT PROTEIN DDB_G0292412-RELATED"/>
    <property type="match status" value="1"/>
</dbReference>
<name>A0AAD5YBU8_9APHY</name>
<feature type="transmembrane region" description="Helical" evidence="10">
    <location>
        <begin position="28"/>
        <end position="48"/>
    </location>
</feature>
<gene>
    <name evidence="12" type="ORF">NLI96_g7652</name>
</gene>
<dbReference type="AlphaFoldDB" id="A0AAD5YBU8"/>
<feature type="transmembrane region" description="Helical" evidence="10">
    <location>
        <begin position="87"/>
        <end position="108"/>
    </location>
</feature>
<comment type="similarity">
    <text evidence="2 10">Belongs to the TrkH potassium transport family.</text>
</comment>
<feature type="region of interest" description="Disordered" evidence="11">
    <location>
        <begin position="840"/>
        <end position="893"/>
    </location>
</feature>
<feature type="transmembrane region" description="Helical" evidence="10">
    <location>
        <begin position="520"/>
        <end position="553"/>
    </location>
</feature>
<evidence type="ECO:0000256" key="3">
    <source>
        <dbReference type="ARBA" id="ARBA00022448"/>
    </source>
</evidence>
<keyword evidence="4 10" id="KW-0633">Potassium transport</keyword>
<keyword evidence="6 10" id="KW-0630">Potassium</keyword>
<evidence type="ECO:0000256" key="7">
    <source>
        <dbReference type="ARBA" id="ARBA00022989"/>
    </source>
</evidence>
<evidence type="ECO:0000256" key="11">
    <source>
        <dbReference type="SAM" id="MobiDB-lite"/>
    </source>
</evidence>
<dbReference type="GO" id="GO:0030007">
    <property type="term" value="P:intracellular potassium ion homeostasis"/>
    <property type="evidence" value="ECO:0007669"/>
    <property type="project" value="UniProtKB-UniRule"/>
</dbReference>
<evidence type="ECO:0000256" key="2">
    <source>
        <dbReference type="ARBA" id="ARBA00009137"/>
    </source>
</evidence>
<feature type="transmembrane region" description="Helical" evidence="10">
    <location>
        <begin position="633"/>
        <end position="657"/>
    </location>
</feature>
<feature type="compositionally biased region" description="Basic and acidic residues" evidence="11">
    <location>
        <begin position="840"/>
        <end position="850"/>
    </location>
</feature>
<feature type="transmembrane region" description="Helical" evidence="10">
    <location>
        <begin position="714"/>
        <end position="731"/>
    </location>
</feature>
<evidence type="ECO:0000256" key="1">
    <source>
        <dbReference type="ARBA" id="ARBA00004141"/>
    </source>
</evidence>
<dbReference type="GO" id="GO:1990573">
    <property type="term" value="P:potassium ion import across plasma membrane"/>
    <property type="evidence" value="ECO:0007669"/>
    <property type="project" value="TreeGrafter"/>
</dbReference>
<evidence type="ECO:0000256" key="6">
    <source>
        <dbReference type="ARBA" id="ARBA00022958"/>
    </source>
</evidence>
<dbReference type="PANTHER" id="PTHR31064:SF30">
    <property type="entry name" value="HIGH-AFFINITY POTASSIUM TRANSPORT PROTEIN-RELATED"/>
    <property type="match status" value="1"/>
</dbReference>
<dbReference type="InterPro" id="IPR004773">
    <property type="entry name" value="K/Na_transp_Trk1/HKT1"/>
</dbReference>
<dbReference type="NCBIfam" id="TIGR00934">
    <property type="entry name" value="2a38euk"/>
    <property type="match status" value="1"/>
</dbReference>
<dbReference type="PIRSF" id="PIRSF002450">
    <property type="entry name" value="K+_transpter_TRK"/>
    <property type="match status" value="1"/>
</dbReference>
<feature type="region of interest" description="Disordered" evidence="11">
    <location>
        <begin position="191"/>
        <end position="220"/>
    </location>
</feature>
<proteinExistence type="inferred from homology"/>
<feature type="transmembrane region" description="Helical" evidence="10">
    <location>
        <begin position="743"/>
        <end position="763"/>
    </location>
</feature>
<keyword evidence="13" id="KW-1185">Reference proteome</keyword>
<evidence type="ECO:0000256" key="9">
    <source>
        <dbReference type="ARBA" id="ARBA00023136"/>
    </source>
</evidence>
<evidence type="ECO:0000313" key="13">
    <source>
        <dbReference type="Proteomes" id="UP001212997"/>
    </source>
</evidence>
<dbReference type="InterPro" id="IPR015958">
    <property type="entry name" value="Trk1_fungi"/>
</dbReference>
<organism evidence="12 13">
    <name type="scientific">Meripilus lineatus</name>
    <dbReference type="NCBI Taxonomy" id="2056292"/>
    <lineage>
        <taxon>Eukaryota</taxon>
        <taxon>Fungi</taxon>
        <taxon>Dikarya</taxon>
        <taxon>Basidiomycota</taxon>
        <taxon>Agaricomycotina</taxon>
        <taxon>Agaricomycetes</taxon>
        <taxon>Polyporales</taxon>
        <taxon>Meripilaceae</taxon>
        <taxon>Meripilus</taxon>
    </lineage>
</organism>
<feature type="transmembrane region" description="Helical" evidence="10">
    <location>
        <begin position="447"/>
        <end position="470"/>
    </location>
</feature>